<dbReference type="VEuPathDB" id="AmoebaDB:NfTy_041140"/>
<dbReference type="AlphaFoldDB" id="A0A6A5BW66"/>
<name>A0A6A5BW66_NAEFO</name>
<keyword evidence="9 12" id="KW-1133">Transmembrane helix</keyword>
<evidence type="ECO:0000256" key="6">
    <source>
        <dbReference type="ARBA" id="ARBA00022679"/>
    </source>
</evidence>
<evidence type="ECO:0000313" key="16">
    <source>
        <dbReference type="EMBL" id="KAF0978691.1"/>
    </source>
</evidence>
<feature type="transmembrane region" description="Helical" evidence="12">
    <location>
        <begin position="756"/>
        <end position="776"/>
    </location>
</feature>
<evidence type="ECO:0000256" key="4">
    <source>
        <dbReference type="ARBA" id="ARBA00020831"/>
    </source>
</evidence>
<feature type="transmembrane region" description="Helical" evidence="12">
    <location>
        <begin position="690"/>
        <end position="721"/>
    </location>
</feature>
<feature type="transmembrane region" description="Helical" evidence="12">
    <location>
        <begin position="733"/>
        <end position="749"/>
    </location>
</feature>
<dbReference type="InterPro" id="IPR037671">
    <property type="entry name" value="PIGN_N"/>
</dbReference>
<organism evidence="16 17">
    <name type="scientific">Naegleria fowleri</name>
    <name type="common">Brain eating amoeba</name>
    <dbReference type="NCBI Taxonomy" id="5763"/>
    <lineage>
        <taxon>Eukaryota</taxon>
        <taxon>Discoba</taxon>
        <taxon>Heterolobosea</taxon>
        <taxon>Tetramitia</taxon>
        <taxon>Eutetramitia</taxon>
        <taxon>Vahlkampfiidae</taxon>
        <taxon>Naegleria</taxon>
    </lineage>
</organism>
<feature type="transmembrane region" description="Helical" evidence="12">
    <location>
        <begin position="88"/>
        <end position="111"/>
    </location>
</feature>
<dbReference type="EC" id="2.-.-.-" evidence="12"/>
<evidence type="ECO:0000256" key="8">
    <source>
        <dbReference type="ARBA" id="ARBA00022824"/>
    </source>
</evidence>
<keyword evidence="6 12" id="KW-0808">Transferase</keyword>
<dbReference type="GO" id="GO:0005789">
    <property type="term" value="C:endoplasmic reticulum membrane"/>
    <property type="evidence" value="ECO:0007669"/>
    <property type="project" value="UniProtKB-SubCell"/>
</dbReference>
<feature type="transmembrane region" description="Helical" evidence="12">
    <location>
        <begin position="903"/>
        <end position="926"/>
    </location>
</feature>
<keyword evidence="10 12" id="KW-0472">Membrane</keyword>
<evidence type="ECO:0000256" key="3">
    <source>
        <dbReference type="ARBA" id="ARBA00008400"/>
    </source>
</evidence>
<dbReference type="PANTHER" id="PTHR12250:SF0">
    <property type="entry name" value="GPI ETHANOLAMINE PHOSPHATE TRANSFERASE 1"/>
    <property type="match status" value="1"/>
</dbReference>
<evidence type="ECO:0000256" key="11">
    <source>
        <dbReference type="ARBA" id="ARBA00023180"/>
    </source>
</evidence>
<feature type="domain" description="Sulfatase N-terminal" evidence="14">
    <location>
        <begin position="207"/>
        <end position="429"/>
    </location>
</feature>
<evidence type="ECO:0000259" key="14">
    <source>
        <dbReference type="Pfam" id="PF00884"/>
    </source>
</evidence>
<dbReference type="OMA" id="QSYFHRE"/>
<dbReference type="GO" id="GO:0051377">
    <property type="term" value="F:mannose-ethanolamine phosphotransferase activity"/>
    <property type="evidence" value="ECO:0007669"/>
    <property type="project" value="UniProtKB-UniRule"/>
</dbReference>
<feature type="compositionally biased region" description="Polar residues" evidence="13">
    <location>
        <begin position="1"/>
        <end position="12"/>
    </location>
</feature>
<comment type="subcellular location">
    <subcellularLocation>
        <location evidence="1 12">Endoplasmic reticulum membrane</location>
        <topology evidence="1 12">Multi-pass membrane protein</topology>
    </subcellularLocation>
</comment>
<feature type="compositionally biased region" description="Polar residues" evidence="13">
    <location>
        <begin position="24"/>
        <end position="37"/>
    </location>
</feature>
<evidence type="ECO:0000259" key="15">
    <source>
        <dbReference type="Pfam" id="PF04987"/>
    </source>
</evidence>
<evidence type="ECO:0000256" key="10">
    <source>
        <dbReference type="ARBA" id="ARBA00023136"/>
    </source>
</evidence>
<dbReference type="RefSeq" id="XP_044563404.1">
    <property type="nucleotide sequence ID" value="XM_044705714.1"/>
</dbReference>
<sequence>MTQRSSSSSPTRYKTEDDHDRGRFSSSAFSTSRNNNGMGEEEAEDDHLSSSSTTANQFATAAVRSSSSSSQKSSSSASIQSNFDKSKYILVIVVGILFHLAYMMSIFDIYFKSPIVHGMDQNSFDRYLNDNNINLRTVTSSQGESSLFAKRLVFIVGDGLRADKLFEIVRDKDKMVGDDRHQFVIQKKRKMGNSPYNIYEGAIDSQTTSSLSDLETSAPFIRSKMETVASFGISHTRVPTESRPCHVAMIAGFYEDVSAVTTGWKENPIEFDSVFNQTNYVLQIGSPDVVHLFKGNHIDTYNYPPEMEDFAMHDKSSLDRWVFDKFEQLISHNETVQNKLKQDKVIIFLHLLGIDTSGHAYKMGKGYYDSIRYVDEGVERVHNLVSNFFGDNETAFIFTADHGMSSKGSHGDGNPECTRTPLVCWGKGVRPFYEGKGSIISDGSFPSITAEEKYVKQTWMINPKYRKDIKQADMATLMSALLGIPFPMNNVGVLPLSYLNGNEIFRSINLHLNAKQIAEQFLKKQEVKKEKTLLFFRHYMKRQDLETKSREITSLILSGNYEKAQDEIYELINMGIKGLNYFMTYDWPQLMSTVILGYIGWMFYLLVFCLRHYTKLGHEIKSDKNVFAVSCAAIALFVVLSALLFVQHDPIHYHMYIIFPIYFFAYIFNHLKLVYAFLTRHFSIGTDGCSLLVIITVLEVMVCGYYSRDIFSVCFIVLGVLPTILEMNFTYRFGWLTTCIIMSLFTLLPPDYGNDMTLVICGAIVFCVCQITWRFIKPPKETQSLFQQILFYVQLALILLACGVTVSTDISLSKKQGLPFLNQLAAWTLSILSLLLPFMSSNFYQVRAQSILSAFVTPLVLLSVNYEVLFYSGILVTFLFWMRQEKQKRKKDLSFTPGCLSKTEFSTAIFFIFLFNVGFFGTGNLATIASFELSSVYRFISIFSPFTMAAILIFKLAIPLLAVTAIFVIILRVSRTPHFAALLVVLALSDIMTINFFFLVSDIGSWLEIGNSISRFAIGNAMIIILLLLFSFAQIYVRNVHNLPSSVSTPHDDHVKSKTD</sequence>
<dbReference type="Proteomes" id="UP000444721">
    <property type="component" value="Unassembled WGS sequence"/>
</dbReference>
<dbReference type="GO" id="GO:0006506">
    <property type="term" value="P:GPI anchor biosynthetic process"/>
    <property type="evidence" value="ECO:0007669"/>
    <property type="project" value="UniProtKB-UniPathway"/>
</dbReference>
<dbReference type="Gene3D" id="3.40.720.10">
    <property type="entry name" value="Alkaline Phosphatase, subunit A"/>
    <property type="match status" value="1"/>
</dbReference>
<dbReference type="OrthoDB" id="2748310at2759"/>
<accession>A0A6A5BW66</accession>
<keyword evidence="11" id="KW-0325">Glycoprotein</keyword>
<feature type="transmembrane region" description="Helical" evidence="12">
    <location>
        <begin position="590"/>
        <end position="614"/>
    </location>
</feature>
<dbReference type="PANTHER" id="PTHR12250">
    <property type="entry name" value="PHOSPHATIDYLINOSITOL GLYCAN, CLASS N"/>
    <property type="match status" value="1"/>
</dbReference>
<dbReference type="InterPro" id="IPR017852">
    <property type="entry name" value="GPI_EtnP_transferase_1_C"/>
</dbReference>
<feature type="transmembrane region" description="Helical" evidence="12">
    <location>
        <begin position="653"/>
        <end position="678"/>
    </location>
</feature>
<feature type="transmembrane region" description="Helical" evidence="12">
    <location>
        <begin position="978"/>
        <end position="998"/>
    </location>
</feature>
<evidence type="ECO:0000256" key="13">
    <source>
        <dbReference type="SAM" id="MobiDB-lite"/>
    </source>
</evidence>
<dbReference type="Pfam" id="PF00884">
    <property type="entry name" value="Sulfatase"/>
    <property type="match status" value="1"/>
</dbReference>
<dbReference type="CDD" id="cd16020">
    <property type="entry name" value="GPI_EPT_1"/>
    <property type="match status" value="1"/>
</dbReference>
<evidence type="ECO:0000256" key="12">
    <source>
        <dbReference type="RuleBase" id="RU367138"/>
    </source>
</evidence>
<gene>
    <name evidence="16" type="ORF">FDP41_002511</name>
</gene>
<keyword evidence="5 12" id="KW-0337">GPI-anchor biosynthesis</keyword>
<keyword evidence="8 12" id="KW-0256">Endoplasmic reticulum</keyword>
<evidence type="ECO:0000313" key="17">
    <source>
        <dbReference type="Proteomes" id="UP000444721"/>
    </source>
</evidence>
<feature type="transmembrane region" description="Helical" evidence="12">
    <location>
        <begin position="788"/>
        <end position="808"/>
    </location>
</feature>
<dbReference type="InterPro" id="IPR017850">
    <property type="entry name" value="Alkaline_phosphatase_core_sf"/>
</dbReference>
<evidence type="ECO:0000256" key="9">
    <source>
        <dbReference type="ARBA" id="ARBA00022989"/>
    </source>
</evidence>
<comment type="similarity">
    <text evidence="3 12">Belongs to the PIGG/PIGN/PIGO family. PIGN subfamily.</text>
</comment>
<evidence type="ECO:0000256" key="5">
    <source>
        <dbReference type="ARBA" id="ARBA00022502"/>
    </source>
</evidence>
<evidence type="ECO:0000256" key="7">
    <source>
        <dbReference type="ARBA" id="ARBA00022692"/>
    </source>
</evidence>
<dbReference type="SUPFAM" id="SSF53649">
    <property type="entry name" value="Alkaline phosphatase-like"/>
    <property type="match status" value="1"/>
</dbReference>
<feature type="compositionally biased region" description="Basic and acidic residues" evidence="13">
    <location>
        <begin position="13"/>
        <end position="23"/>
    </location>
</feature>
<feature type="region of interest" description="Disordered" evidence="13">
    <location>
        <begin position="1"/>
        <end position="54"/>
    </location>
</feature>
<feature type="transmembrane region" description="Helical" evidence="12">
    <location>
        <begin position="946"/>
        <end position="971"/>
    </location>
</feature>
<comment type="function">
    <text evidence="12">Ethanolamine phosphate transferase involved in glycosylphosphatidylinositol-anchor biosynthesis. Transfers ethanolamine phosphate to the first alpha-1,4-linked mannose of the glycosylphosphatidylinositol precursor of GPI-anchor.</text>
</comment>
<dbReference type="InterPro" id="IPR007070">
    <property type="entry name" value="GPI_EtnP_transferase_1"/>
</dbReference>
<proteinExistence type="inferred from homology"/>
<dbReference type="EMBL" id="VFQX01000029">
    <property type="protein sequence ID" value="KAF0978691.1"/>
    <property type="molecule type" value="Genomic_DNA"/>
</dbReference>
<feature type="transmembrane region" description="Helical" evidence="12">
    <location>
        <begin position="1018"/>
        <end position="1037"/>
    </location>
</feature>
<dbReference type="VEuPathDB" id="AmoebaDB:NF0074700"/>
<dbReference type="UniPathway" id="UPA00196"/>
<feature type="transmembrane region" description="Helical" evidence="12">
    <location>
        <begin position="626"/>
        <end position="647"/>
    </location>
</feature>
<dbReference type="InterPro" id="IPR000917">
    <property type="entry name" value="Sulfatase_N"/>
</dbReference>
<comment type="caution">
    <text evidence="16">The sequence shown here is derived from an EMBL/GenBank/DDBJ whole genome shotgun (WGS) entry which is preliminary data.</text>
</comment>
<reference evidence="16 17" key="1">
    <citation type="journal article" date="2019" name="Sci. Rep.">
        <title>Nanopore sequencing improves the draft genome of the human pathogenic amoeba Naegleria fowleri.</title>
        <authorList>
            <person name="Liechti N."/>
            <person name="Schurch N."/>
            <person name="Bruggmann R."/>
            <person name="Wittwer M."/>
        </authorList>
    </citation>
    <scope>NUCLEOTIDE SEQUENCE [LARGE SCALE GENOMIC DNA]</scope>
    <source>
        <strain evidence="16 17">ATCC 30894</strain>
    </source>
</reference>
<evidence type="ECO:0000256" key="2">
    <source>
        <dbReference type="ARBA" id="ARBA00004687"/>
    </source>
</evidence>
<keyword evidence="7 12" id="KW-0812">Transmembrane</keyword>
<dbReference type="GeneID" id="68109729"/>
<dbReference type="Pfam" id="PF04987">
    <property type="entry name" value="PigN"/>
    <property type="match status" value="1"/>
</dbReference>
<feature type="transmembrane region" description="Helical" evidence="12">
    <location>
        <begin position="820"/>
        <end position="839"/>
    </location>
</feature>
<feature type="transmembrane region" description="Helical" evidence="12">
    <location>
        <begin position="859"/>
        <end position="882"/>
    </location>
</feature>
<evidence type="ECO:0000256" key="1">
    <source>
        <dbReference type="ARBA" id="ARBA00004477"/>
    </source>
</evidence>
<comment type="pathway">
    <text evidence="2 12">Glycolipid biosynthesis; glycosylphosphatidylinositol-anchor biosynthesis.</text>
</comment>
<dbReference type="VEuPathDB" id="AmoebaDB:FDP41_002511"/>
<protein>
    <recommendedName>
        <fullName evidence="4 12">GPI ethanolamine phosphate transferase 1</fullName>
        <ecNumber evidence="12">2.-.-.-</ecNumber>
    </recommendedName>
</protein>
<feature type="domain" description="GPI ethanolamine phosphate transferase 1 C-terminal" evidence="15">
    <location>
        <begin position="577"/>
        <end position="1005"/>
    </location>
</feature>
<keyword evidence="17" id="KW-1185">Reference proteome</keyword>